<accession>A0ABY6AC59</accession>
<keyword evidence="5" id="KW-1003">Cell membrane</keyword>
<evidence type="ECO:0000256" key="1">
    <source>
        <dbReference type="ARBA" id="ARBA00004413"/>
    </source>
</evidence>
<protein>
    <recommendedName>
        <fullName evidence="3">Flagellar FliJ protein</fullName>
    </recommendedName>
</protein>
<dbReference type="PRINTS" id="PR01004">
    <property type="entry name" value="FLGFLIJ"/>
</dbReference>
<comment type="subcellular location">
    <subcellularLocation>
        <location evidence="1">Cell membrane</location>
        <topology evidence="1">Peripheral membrane protein</topology>
        <orientation evidence="1">Cytoplasmic side</orientation>
    </subcellularLocation>
</comment>
<keyword evidence="9" id="KW-0472">Membrane</keyword>
<keyword evidence="12" id="KW-0966">Cell projection</keyword>
<keyword evidence="7" id="KW-1005">Bacterial flagellum biogenesis</keyword>
<evidence type="ECO:0000256" key="2">
    <source>
        <dbReference type="ARBA" id="ARBA00010004"/>
    </source>
</evidence>
<sequence length="154" mass="17989">MRKHPRARRLQVLLDMAEKAEQQALQEWGRLQQKLQQEEQQRAQLTGYANEYQQQLSSPTGKALSSGFLHNTLGFIGQIETALRTQNEQIRLLQDRTDAARRQYLEHHGKVKALSGLMDRLDREYEQQADKELQKQSDEWANRAAFQRTSVNKD</sequence>
<dbReference type="PANTHER" id="PTHR38786:SF1">
    <property type="entry name" value="FLAGELLAR FLIJ PROTEIN"/>
    <property type="match status" value="1"/>
</dbReference>
<evidence type="ECO:0000256" key="6">
    <source>
        <dbReference type="ARBA" id="ARBA00022500"/>
    </source>
</evidence>
<evidence type="ECO:0000256" key="7">
    <source>
        <dbReference type="ARBA" id="ARBA00022795"/>
    </source>
</evidence>
<keyword evidence="8" id="KW-0653">Protein transport</keyword>
<dbReference type="NCBIfam" id="TIGR02473">
    <property type="entry name" value="flagell_FliJ"/>
    <property type="match status" value="1"/>
</dbReference>
<dbReference type="InterPro" id="IPR053716">
    <property type="entry name" value="Flag_assembly_chemotaxis_eff"/>
</dbReference>
<dbReference type="Gene3D" id="1.10.287.1700">
    <property type="match status" value="1"/>
</dbReference>
<dbReference type="RefSeq" id="WP_260996977.1">
    <property type="nucleotide sequence ID" value="NZ_CP054475.1"/>
</dbReference>
<dbReference type="EMBL" id="CP054475">
    <property type="protein sequence ID" value="UXD88237.1"/>
    <property type="molecule type" value="Genomic_DNA"/>
</dbReference>
<evidence type="ECO:0000256" key="10">
    <source>
        <dbReference type="ARBA" id="ARBA00023225"/>
    </source>
</evidence>
<name>A0ABY6AC59_9GAMM</name>
<keyword evidence="10" id="KW-1006">Bacterial flagellum protein export</keyword>
<proteinExistence type="inferred from homology"/>
<dbReference type="Pfam" id="PF02050">
    <property type="entry name" value="FliJ"/>
    <property type="match status" value="1"/>
</dbReference>
<evidence type="ECO:0000313" key="13">
    <source>
        <dbReference type="Proteomes" id="UP001065322"/>
    </source>
</evidence>
<evidence type="ECO:0000256" key="8">
    <source>
        <dbReference type="ARBA" id="ARBA00022927"/>
    </source>
</evidence>
<keyword evidence="12" id="KW-0282">Flagellum</keyword>
<evidence type="ECO:0000256" key="11">
    <source>
        <dbReference type="SAM" id="MobiDB-lite"/>
    </source>
</evidence>
<organism evidence="12 13">
    <name type="scientific">Thalassolituus hydrocarboniclasticus</name>
    <dbReference type="NCBI Taxonomy" id="2742796"/>
    <lineage>
        <taxon>Bacteria</taxon>
        <taxon>Pseudomonadati</taxon>
        <taxon>Pseudomonadota</taxon>
        <taxon>Gammaproteobacteria</taxon>
        <taxon>Oceanospirillales</taxon>
        <taxon>Oceanospirillaceae</taxon>
        <taxon>Thalassolituus</taxon>
    </lineage>
</organism>
<dbReference type="InterPro" id="IPR018006">
    <property type="entry name" value="Flag_FliJ_proteobac"/>
</dbReference>
<keyword evidence="13" id="KW-1185">Reference proteome</keyword>
<keyword evidence="12" id="KW-0969">Cilium</keyword>
<reference evidence="13" key="1">
    <citation type="submission" date="2020-06" db="EMBL/GenBank/DDBJ databases">
        <title>Thalassolituus marinus alknpb1M-1, a hydrocarbon-degrading bacterium isolated from the deep-sea overlying water using an in-situ strategy from the South China Sea basin.</title>
        <authorList>
            <person name="Dong C."/>
            <person name="Chen Y."/>
            <person name="Shao Z."/>
        </authorList>
    </citation>
    <scope>NUCLEOTIDE SEQUENCE [LARGE SCALE GENOMIC DNA]</scope>
    <source>
        <strain evidence="13">alknpb1M-1</strain>
    </source>
</reference>
<gene>
    <name evidence="12" type="primary">fliJ</name>
    <name evidence="12" type="ORF">HUF19_12750</name>
</gene>
<evidence type="ECO:0000256" key="9">
    <source>
        <dbReference type="ARBA" id="ARBA00023136"/>
    </source>
</evidence>
<dbReference type="PANTHER" id="PTHR38786">
    <property type="entry name" value="FLAGELLAR FLIJ PROTEIN"/>
    <property type="match status" value="1"/>
</dbReference>
<dbReference type="Proteomes" id="UP001065322">
    <property type="component" value="Chromosome"/>
</dbReference>
<evidence type="ECO:0000313" key="12">
    <source>
        <dbReference type="EMBL" id="UXD88237.1"/>
    </source>
</evidence>
<feature type="region of interest" description="Disordered" evidence="11">
    <location>
        <begin position="128"/>
        <end position="154"/>
    </location>
</feature>
<evidence type="ECO:0000256" key="3">
    <source>
        <dbReference type="ARBA" id="ARBA00020392"/>
    </source>
</evidence>
<feature type="compositionally biased region" description="Basic and acidic residues" evidence="11">
    <location>
        <begin position="128"/>
        <end position="141"/>
    </location>
</feature>
<keyword evidence="6" id="KW-0145">Chemotaxis</keyword>
<dbReference type="InterPro" id="IPR052570">
    <property type="entry name" value="FliJ"/>
</dbReference>
<keyword evidence="4" id="KW-0813">Transport</keyword>
<dbReference type="InterPro" id="IPR012823">
    <property type="entry name" value="Flagell_FliJ"/>
</dbReference>
<evidence type="ECO:0000256" key="5">
    <source>
        <dbReference type="ARBA" id="ARBA00022475"/>
    </source>
</evidence>
<comment type="similarity">
    <text evidence="2">Belongs to the FliJ family.</text>
</comment>
<evidence type="ECO:0000256" key="4">
    <source>
        <dbReference type="ARBA" id="ARBA00022448"/>
    </source>
</evidence>